<dbReference type="InterPro" id="IPR021109">
    <property type="entry name" value="Peptidase_aspartic_dom_sf"/>
</dbReference>
<feature type="domain" description="PSMD12/CSN4-like N-terminal" evidence="3">
    <location>
        <begin position="1037"/>
        <end position="1103"/>
    </location>
</feature>
<dbReference type="InterPro" id="IPR054559">
    <property type="entry name" value="PSMD12-CSN4-like_N"/>
</dbReference>
<feature type="domain" description="Retrotransposon gag" evidence="2">
    <location>
        <begin position="425"/>
        <end position="508"/>
    </location>
</feature>
<organism evidence="4">
    <name type="scientific">Vitis vinifera</name>
    <name type="common">Grape</name>
    <dbReference type="NCBI Taxonomy" id="29760"/>
    <lineage>
        <taxon>Eukaryota</taxon>
        <taxon>Viridiplantae</taxon>
        <taxon>Streptophyta</taxon>
        <taxon>Embryophyta</taxon>
        <taxon>Tracheophyta</taxon>
        <taxon>Spermatophyta</taxon>
        <taxon>Magnoliopsida</taxon>
        <taxon>eudicotyledons</taxon>
        <taxon>Gunneridae</taxon>
        <taxon>Pentapetalae</taxon>
        <taxon>rosids</taxon>
        <taxon>Vitales</taxon>
        <taxon>Vitaceae</taxon>
        <taxon>Viteae</taxon>
        <taxon>Vitis</taxon>
    </lineage>
</organism>
<feature type="compositionally biased region" description="Basic and acidic residues" evidence="1">
    <location>
        <begin position="812"/>
        <end position="845"/>
    </location>
</feature>
<accession>A5B6C3</accession>
<dbReference type="InterPro" id="IPR005162">
    <property type="entry name" value="Retrotrans_gag_dom"/>
</dbReference>
<dbReference type="EMBL" id="AM448118">
    <property type="protein sequence ID" value="CAN60995.1"/>
    <property type="molecule type" value="Genomic_DNA"/>
</dbReference>
<dbReference type="Gene3D" id="2.40.70.10">
    <property type="entry name" value="Acid Proteases"/>
    <property type="match status" value="1"/>
</dbReference>
<evidence type="ECO:0000313" key="4">
    <source>
        <dbReference type="EMBL" id="CAN60995.1"/>
    </source>
</evidence>
<protein>
    <submittedName>
        <fullName evidence="4">Uncharacterized protein</fullName>
    </submittedName>
</protein>
<feature type="region of interest" description="Disordered" evidence="1">
    <location>
        <begin position="1201"/>
        <end position="1224"/>
    </location>
</feature>
<proteinExistence type="predicted"/>
<dbReference type="PANTHER" id="PTHR33067">
    <property type="entry name" value="RNA-DIRECTED DNA POLYMERASE-RELATED"/>
    <property type="match status" value="1"/>
</dbReference>
<feature type="region of interest" description="Disordered" evidence="1">
    <location>
        <begin position="1"/>
        <end position="96"/>
    </location>
</feature>
<dbReference type="AlphaFoldDB" id="A5B6C3"/>
<feature type="region of interest" description="Disordered" evidence="1">
    <location>
        <begin position="802"/>
        <end position="851"/>
    </location>
</feature>
<feature type="compositionally biased region" description="Polar residues" evidence="1">
    <location>
        <begin position="23"/>
        <end position="38"/>
    </location>
</feature>
<dbReference type="ExpressionAtlas" id="A5B6C3">
    <property type="expression patterns" value="baseline and differential"/>
</dbReference>
<dbReference type="CDD" id="cd00303">
    <property type="entry name" value="retropepsin_like"/>
    <property type="match status" value="1"/>
</dbReference>
<name>A5B6C3_VITVI</name>
<dbReference type="Pfam" id="PF22241">
    <property type="entry name" value="PSMD12-CSN4_N"/>
    <property type="match status" value="1"/>
</dbReference>
<gene>
    <name evidence="4" type="ORF">VITISV_010328</name>
</gene>
<sequence length="1224" mass="137379">MVHTRGGHIDPSASREARPSASTPQDPSQASQALTVPSSEGRVPTSPPQCRYSTRRPPTSPPPEPSAHRVPPKRVRTSGPGETSSQAPVDSQAPGDIHIASGIAPEVIIKRPMVTAPPIPGISDCKARPFHSELYFDMEAMQQHQRIQSNSDSGPPYLSETWSAFYHEGLLEIHAYYATSTDPPATPPVPPAAPPLSQDFITISGSEFHGMHTAILSQIQQHLGIAPPQTDIPGPSEPRAPAKETIPIGETITTDVPPQATHKTALEPSCPPENPQSMIEGELCIIHGKANGSSFTRRIQALELCSPFPKANQECKEEKQREEYNMKKSKRITTIGLISNTSWSPFYAYYMLVRSSRSQKSNASNGVQIRAEIKKLCMPNWIRDNGGRLVKLETPHKTELELCLNIMEATPEDQHSHHGHQDNPNDKAKIWLNSLRPRSIRTWTDLQAEFLKKFFPTHRTNGLKRKISIFSAKKNEKFYECWERYMEAINACPHHGFNTWLLVSYFYEEMSSSMKQLLETMCGGDFMSKNPKEAMDFMSYVAEVSRGWDEPNNGEVGKMKSQPNAFNAKVGMYTLNEDINMKAKVSVVPRRLEELELKKIHEVQVVVETPMQVMPCPICQSYEHLVEECPTILAAKEMFGDQANVIGQFKPNNNASNGNTYNSNWMNHPKFSWKPRAPQYTQPAQAYQQALNLEQTIVNLSKVVGDFFGDQKSINAQLSQRIDSVENTLNKMMDGMQNDLSQKIDNLQYSISRLTNLNTVQEKGRFSSQPYQNPKGIHEVETHEGESSQVRDVKALVTLRSGKKVELPTPKPHVEKEEEEEETKKMKEIEGKKKDSNEREEDHDSTVNGNPEKVVIKGDVMKKHTPPPFPQALHGKKGIRNASEILEVLRQAKVNIPLLDMIKQVPTYAKFLKDLCTIKRGLNVNKKAFLIKQGCPTISVMIGGTIVEKALLDLGASVNLLPYSVYKQLGLGELKSTSITLSLADRSMKIPRGIIEDVLVQVDNFYCPIDFVILDTNPIAKEINYVPIILGRLSKCVQIARLYLEDDDAVNAEAFINKASFLVSNSQHEVLNLQYKVCYARILDLKRKFLEAALRYYDISQIEKRQIGDELIDEEALEQALSTTITCTILAAAVLKVEDLSILQKVYLERILRKFEIDAFAEKLKAHQKALLPDNFTVLDENRILIQQICQSYRLRRHLKAAPSSPTAPSPSPYFGSPSMPPNM</sequence>
<dbReference type="SUPFAM" id="SSF50630">
    <property type="entry name" value="Acid proteases"/>
    <property type="match status" value="1"/>
</dbReference>
<dbReference type="Pfam" id="PF03732">
    <property type="entry name" value="Retrotrans_gag"/>
    <property type="match status" value="1"/>
</dbReference>
<feature type="compositionally biased region" description="Polar residues" evidence="1">
    <location>
        <begin position="80"/>
        <end position="89"/>
    </location>
</feature>
<reference evidence="4" key="1">
    <citation type="journal article" date="2007" name="PLoS ONE">
        <title>The first genome sequence of an elite grapevine cultivar (Pinot noir Vitis vinifera L.): coping with a highly heterozygous genome.</title>
        <authorList>
            <person name="Velasco R."/>
            <person name="Zharkikh A."/>
            <person name="Troggio M."/>
            <person name="Cartwright D.A."/>
            <person name="Cestaro A."/>
            <person name="Pruss D."/>
            <person name="Pindo M."/>
            <person name="FitzGerald L.M."/>
            <person name="Vezzulli S."/>
            <person name="Reid J."/>
            <person name="Malacarne G."/>
            <person name="Iliev D."/>
            <person name="Coppola G."/>
            <person name="Wardell B."/>
            <person name="Micheletti D."/>
            <person name="Macalma T."/>
            <person name="Facci M."/>
            <person name="Mitchell J.T."/>
            <person name="Perazzolli M."/>
            <person name="Eldredge G."/>
            <person name="Gatto P."/>
            <person name="Oyzerski R."/>
            <person name="Moretto M."/>
            <person name="Gutin N."/>
            <person name="Stefanini M."/>
            <person name="Chen Y."/>
            <person name="Segala C."/>
            <person name="Davenport C."/>
            <person name="Dematte L."/>
            <person name="Mraz A."/>
            <person name="Battilana J."/>
            <person name="Stormo K."/>
            <person name="Costa F."/>
            <person name="Tao Q."/>
            <person name="Si-Ammour A."/>
            <person name="Harkins T."/>
            <person name="Lackey A."/>
            <person name="Perbost C."/>
            <person name="Taillon B."/>
            <person name="Stella A."/>
            <person name="Solovyev V."/>
            <person name="Fawcett J.A."/>
            <person name="Sterck L."/>
            <person name="Vandepoele K."/>
            <person name="Grando S.M."/>
            <person name="Toppo S."/>
            <person name="Moser C."/>
            <person name="Lanchbury J."/>
            <person name="Bogden R."/>
            <person name="Skolnick M."/>
            <person name="Sgaramella V."/>
            <person name="Bhatnagar S.K."/>
            <person name="Fontana P."/>
            <person name="Gutin A."/>
            <person name="Van de Peer Y."/>
            <person name="Salamini F."/>
            <person name="Viola R."/>
        </authorList>
    </citation>
    <scope>NUCLEOTIDE SEQUENCE</scope>
</reference>
<evidence type="ECO:0000259" key="3">
    <source>
        <dbReference type="Pfam" id="PF22241"/>
    </source>
</evidence>
<dbReference type="PANTHER" id="PTHR33067:SF32">
    <property type="entry name" value="ASPARTIC PEPTIDASE DDI1-TYPE DOMAIN-CONTAINING PROTEIN"/>
    <property type="match status" value="1"/>
</dbReference>
<evidence type="ECO:0000256" key="1">
    <source>
        <dbReference type="SAM" id="MobiDB-lite"/>
    </source>
</evidence>
<evidence type="ECO:0000259" key="2">
    <source>
        <dbReference type="Pfam" id="PF03732"/>
    </source>
</evidence>